<name>A0A0N4V5M6_ENTVE</name>
<reference evidence="4" key="1">
    <citation type="submission" date="2017-02" db="UniProtKB">
        <authorList>
            <consortium name="WormBaseParasite"/>
        </authorList>
    </citation>
    <scope>IDENTIFICATION</scope>
</reference>
<sequence length="109" mass="12270">MRTVIVGIFSFMDLIIVKTQLTANVGPGINERHSNSDWFVAVFNRFLHEVSSVRPSKGPYILVSRAYSLRSLSPGDLVIYSVYPDDHFSATKLFLHCEPLRAVPTNESE</sequence>
<organism evidence="4">
    <name type="scientific">Enterobius vermicularis</name>
    <name type="common">Human pinworm</name>
    <dbReference type="NCBI Taxonomy" id="51028"/>
    <lineage>
        <taxon>Eukaryota</taxon>
        <taxon>Metazoa</taxon>
        <taxon>Ecdysozoa</taxon>
        <taxon>Nematoda</taxon>
        <taxon>Chromadorea</taxon>
        <taxon>Rhabditida</taxon>
        <taxon>Spirurina</taxon>
        <taxon>Oxyuridomorpha</taxon>
        <taxon>Oxyuroidea</taxon>
        <taxon>Oxyuridae</taxon>
        <taxon>Enterobius</taxon>
    </lineage>
</organism>
<evidence type="ECO:0000256" key="1">
    <source>
        <dbReference type="SAM" id="SignalP"/>
    </source>
</evidence>
<dbReference type="WBParaSite" id="EVEC_0000553901-mRNA-1">
    <property type="protein sequence ID" value="EVEC_0000553901-mRNA-1"/>
    <property type="gene ID" value="EVEC_0000553901"/>
</dbReference>
<evidence type="ECO:0000313" key="2">
    <source>
        <dbReference type="EMBL" id="VDD90399.1"/>
    </source>
</evidence>
<keyword evidence="3" id="KW-1185">Reference proteome</keyword>
<dbReference type="Proteomes" id="UP000274131">
    <property type="component" value="Unassembled WGS sequence"/>
</dbReference>
<dbReference type="EMBL" id="UXUI01008068">
    <property type="protein sequence ID" value="VDD90399.1"/>
    <property type="molecule type" value="Genomic_DNA"/>
</dbReference>
<feature type="signal peptide" evidence="1">
    <location>
        <begin position="1"/>
        <end position="19"/>
    </location>
</feature>
<accession>A0A0N4V5M6</accession>
<proteinExistence type="predicted"/>
<evidence type="ECO:0000313" key="4">
    <source>
        <dbReference type="WBParaSite" id="EVEC_0000553901-mRNA-1"/>
    </source>
</evidence>
<dbReference type="AlphaFoldDB" id="A0A0N4V5M6"/>
<reference evidence="2 3" key="2">
    <citation type="submission" date="2018-10" db="EMBL/GenBank/DDBJ databases">
        <authorList>
            <consortium name="Pathogen Informatics"/>
        </authorList>
    </citation>
    <scope>NUCLEOTIDE SEQUENCE [LARGE SCALE GENOMIC DNA]</scope>
</reference>
<feature type="chain" id="PRO_5043122664" evidence="1">
    <location>
        <begin position="20"/>
        <end position="109"/>
    </location>
</feature>
<evidence type="ECO:0000313" key="3">
    <source>
        <dbReference type="Proteomes" id="UP000274131"/>
    </source>
</evidence>
<keyword evidence="1" id="KW-0732">Signal</keyword>
<protein>
    <submittedName>
        <fullName evidence="4">SGF29 C-terminal domain-containing protein</fullName>
    </submittedName>
</protein>
<gene>
    <name evidence="2" type="ORF">EVEC_LOCUS5150</name>
</gene>